<evidence type="ECO:0000259" key="1">
    <source>
        <dbReference type="Pfam" id="PF00534"/>
    </source>
</evidence>
<sequence>MDDTSVSGPGKILFVCSGTPQGRCTPAIEQQAKALMKHGVEVVFFRIKGRGMRAYLLSIFKLRRYLGRNKTDLVHAHYGLSGMVARLAGARPLVVSLMGSDVFGPGWLFRAARFFTRYLWPVTIVKSREMAKKVGENKVLVIPNGVDMELFRELPRELAKSRLKFNDSPLILWPANPQRAVKNVDLAMKVAERLMCDLKMVWDIPTEQMVWYYNAADVVLITSKWEGSPNVVKEALACNVPVVATDVGDIKHWVSKVEGCFAGPPDAEKLALLVEKALAYKGRVNGRDKIKELDIKIINNRLMDVYTAALNKGLQKTG</sequence>
<dbReference type="Proteomes" id="UP000181976">
    <property type="component" value="Unassembled WGS sequence"/>
</dbReference>
<dbReference type="InterPro" id="IPR050194">
    <property type="entry name" value="Glycosyltransferase_grp1"/>
</dbReference>
<dbReference type="GO" id="GO:0016757">
    <property type="term" value="F:glycosyltransferase activity"/>
    <property type="evidence" value="ECO:0007669"/>
    <property type="project" value="InterPro"/>
</dbReference>
<evidence type="ECO:0000313" key="4">
    <source>
        <dbReference type="Proteomes" id="UP000181976"/>
    </source>
</evidence>
<dbReference type="InterPro" id="IPR028098">
    <property type="entry name" value="Glyco_trans_4-like_N"/>
</dbReference>
<dbReference type="PANTHER" id="PTHR45947">
    <property type="entry name" value="SULFOQUINOVOSYL TRANSFERASE SQD2"/>
    <property type="match status" value="1"/>
</dbReference>
<protein>
    <submittedName>
        <fullName evidence="3">Glycosyltransferase involved in cell wall bisynthesis</fullName>
    </submittedName>
</protein>
<dbReference type="PANTHER" id="PTHR45947:SF3">
    <property type="entry name" value="SULFOQUINOVOSYL TRANSFERASE SQD2"/>
    <property type="match status" value="1"/>
</dbReference>
<dbReference type="Pfam" id="PF13439">
    <property type="entry name" value="Glyco_transf_4"/>
    <property type="match status" value="1"/>
</dbReference>
<evidence type="ECO:0000313" key="3">
    <source>
        <dbReference type="EMBL" id="SFD99850.1"/>
    </source>
</evidence>
<feature type="domain" description="Glycosyl transferase family 1" evidence="1">
    <location>
        <begin position="198"/>
        <end position="280"/>
    </location>
</feature>
<dbReference type="EMBL" id="FONA01000005">
    <property type="protein sequence ID" value="SFD99850.1"/>
    <property type="molecule type" value="Genomic_DNA"/>
</dbReference>
<dbReference type="SUPFAM" id="SSF53756">
    <property type="entry name" value="UDP-Glycosyltransferase/glycogen phosphorylase"/>
    <property type="match status" value="1"/>
</dbReference>
<dbReference type="OrthoDB" id="1096251at2"/>
<organism evidence="3 4">
    <name type="scientific">Thermophagus xiamenensis</name>
    <dbReference type="NCBI Taxonomy" id="385682"/>
    <lineage>
        <taxon>Bacteria</taxon>
        <taxon>Pseudomonadati</taxon>
        <taxon>Bacteroidota</taxon>
        <taxon>Bacteroidia</taxon>
        <taxon>Marinilabiliales</taxon>
        <taxon>Marinilabiliaceae</taxon>
        <taxon>Thermophagus</taxon>
    </lineage>
</organism>
<keyword evidence="3" id="KW-0808">Transferase</keyword>
<feature type="domain" description="Glycosyltransferase subfamily 4-like N-terminal" evidence="2">
    <location>
        <begin position="37"/>
        <end position="149"/>
    </location>
</feature>
<dbReference type="STRING" id="385682.SAMN05444380_10568"/>
<dbReference type="RefSeq" id="WP_010526702.1">
    <property type="nucleotide sequence ID" value="NZ_AFSL01000015.1"/>
</dbReference>
<dbReference type="Pfam" id="PF00534">
    <property type="entry name" value="Glycos_transf_1"/>
    <property type="match status" value="1"/>
</dbReference>
<dbReference type="eggNOG" id="COG0438">
    <property type="taxonomic scope" value="Bacteria"/>
</dbReference>
<accession>A0A1I1X3E2</accession>
<reference evidence="3 4" key="1">
    <citation type="submission" date="2016-10" db="EMBL/GenBank/DDBJ databases">
        <authorList>
            <person name="de Groot N.N."/>
        </authorList>
    </citation>
    <scope>NUCLEOTIDE SEQUENCE [LARGE SCALE GENOMIC DNA]</scope>
    <source>
        <strain evidence="3 4">DSM 19012</strain>
    </source>
</reference>
<name>A0A1I1X3E2_9BACT</name>
<proteinExistence type="predicted"/>
<evidence type="ECO:0000259" key="2">
    <source>
        <dbReference type="Pfam" id="PF13439"/>
    </source>
</evidence>
<dbReference type="InParanoid" id="A0A1I1X3E2"/>
<dbReference type="CDD" id="cd03801">
    <property type="entry name" value="GT4_PimA-like"/>
    <property type="match status" value="1"/>
</dbReference>
<dbReference type="AlphaFoldDB" id="A0A1I1X3E2"/>
<keyword evidence="4" id="KW-1185">Reference proteome</keyword>
<dbReference type="Gene3D" id="3.40.50.2000">
    <property type="entry name" value="Glycogen Phosphorylase B"/>
    <property type="match status" value="2"/>
</dbReference>
<gene>
    <name evidence="3" type="ORF">SAMN05444380_10568</name>
</gene>
<dbReference type="InterPro" id="IPR001296">
    <property type="entry name" value="Glyco_trans_1"/>
</dbReference>